<keyword evidence="2" id="KW-0802">TPR repeat</keyword>
<feature type="coiled-coil region" evidence="3">
    <location>
        <begin position="847"/>
        <end position="874"/>
    </location>
</feature>
<dbReference type="InterPro" id="IPR052628">
    <property type="entry name" value="CFAP70"/>
</dbReference>
<keyword evidence="1" id="KW-0677">Repeat</keyword>
<evidence type="ECO:0000313" key="6">
    <source>
        <dbReference type="Proteomes" id="UP000265180"/>
    </source>
</evidence>
<feature type="region of interest" description="Disordered" evidence="4">
    <location>
        <begin position="265"/>
        <end position="318"/>
    </location>
</feature>
<protein>
    <recommendedName>
        <fullName evidence="7">Cilia and flagella associated protein 70</fullName>
    </recommendedName>
</protein>
<evidence type="ECO:0000256" key="2">
    <source>
        <dbReference type="ARBA" id="ARBA00022803"/>
    </source>
</evidence>
<sequence>METPDKTEDTVIAIKISVKQGHNVHGRKAGAFQSFLQAAFSEVVLGVSEKKQGDPEGHPINYNFTFLLHLPNDAGTRSDIAQKPVTITVLELLPEEKKSKMNTVVLGQSALRLMPLLQGQNGFSSTLPVNPVNSSTIRDSQLGFSHKDQVFRNEVETTKSRVSWDTEICCFLDAGGASRLQQKILESRLWPVEVMRSTSALEKLGTDNSDIPFHGVAYVDLGPLLYPGVSFIRGAYAIQPFSEAELLNKAKRSVSVLKEQAKAAANQAKSRANSAVGTQKRTGKNFDGNYTAAKDPKEPAKKQPPGNNKMAANGAATSVAENEPQLNVEGNMYLEAKSVIVLKIALDKPLVAQITPEEMATRLKALIPPRPQPPQGPNRAEKAVLEFHKQVGNAVDVISQQYNELFRANGELSQNQSQEQKLQQLMGALNVSGRYFCFSEQFKHAIVRIVRDKLQQTDGFSDPQESKEFASKLYVYLVEEMRVALSKIYSSDVVEDCPDEIQLHSSQLLHFAKEAQLTGNYQQAASYYEELVVRHTHEASYKFGWGSLFMLTKDYIKAKECFYDVVATNQAHQPSLMMLGVLALMFERYKEAQAFLERATTIDPPCVPAWTLLGLFHESQNEPILAEWAFIEAKKLLRGDEAKSKGLKEDERETVQLGGNGAVPLQPSTVEGAETLDQDSEGCDEPPAQADSRSAPSKLTTTIYTQTVQFLLENNALQMAEHALSQELLCPEGGRSLSYLRHLAKLQLLKGDYSSAAASLKEALLHTNEFQQAKMTYLQACEQSPSCLTWLGLGSACYYLQELEEAEDALMEANHLNAENAEVWAYLSLICLKSARQQEAKLFYKYAVRFNLQNESLLEEIRQLMNQLHLSQVDSCFETSIEINV</sequence>
<evidence type="ECO:0000313" key="5">
    <source>
        <dbReference type="Ensembl" id="ENSORLP00020021480.1"/>
    </source>
</evidence>
<reference evidence="5" key="4">
    <citation type="submission" date="2025-09" db="UniProtKB">
        <authorList>
            <consortium name="Ensembl"/>
        </authorList>
    </citation>
    <scope>IDENTIFICATION</scope>
    <source>
        <strain evidence="5">HNI</strain>
    </source>
</reference>
<evidence type="ECO:0000256" key="3">
    <source>
        <dbReference type="SAM" id="Coils"/>
    </source>
</evidence>
<dbReference type="PANTHER" id="PTHR44314:SF1">
    <property type="entry name" value="CILIA- AND FLAGELLA-ASSOCIATED PROTEIN 70"/>
    <property type="match status" value="1"/>
</dbReference>
<feature type="compositionally biased region" description="Basic and acidic residues" evidence="4">
    <location>
        <begin position="642"/>
        <end position="654"/>
    </location>
</feature>
<evidence type="ECO:0000256" key="1">
    <source>
        <dbReference type="ARBA" id="ARBA00022737"/>
    </source>
</evidence>
<accession>A0A3P9LL79</accession>
<evidence type="ECO:0008006" key="7">
    <source>
        <dbReference type="Google" id="ProtNLM"/>
    </source>
</evidence>
<evidence type="ECO:0000256" key="4">
    <source>
        <dbReference type="SAM" id="MobiDB-lite"/>
    </source>
</evidence>
<dbReference type="Ensembl" id="ENSORLT00020014449.1">
    <property type="protein sequence ID" value="ENSORLP00020021480.1"/>
    <property type="gene ID" value="ENSORLG00020001305.1"/>
</dbReference>
<reference key="1">
    <citation type="journal article" date="2007" name="Nature">
        <title>The medaka draft genome and insights into vertebrate genome evolution.</title>
        <authorList>
            <person name="Kasahara M."/>
            <person name="Naruse K."/>
            <person name="Sasaki S."/>
            <person name="Nakatani Y."/>
            <person name="Qu W."/>
            <person name="Ahsan B."/>
            <person name="Yamada T."/>
            <person name="Nagayasu Y."/>
            <person name="Doi K."/>
            <person name="Kasai Y."/>
            <person name="Jindo T."/>
            <person name="Kobayashi D."/>
            <person name="Shimada A."/>
            <person name="Toyoda A."/>
            <person name="Kuroki Y."/>
            <person name="Fujiyama A."/>
            <person name="Sasaki T."/>
            <person name="Shimizu A."/>
            <person name="Asakawa S."/>
            <person name="Shimizu N."/>
            <person name="Hashimoto S."/>
            <person name="Yang J."/>
            <person name="Lee Y."/>
            <person name="Matsushima K."/>
            <person name="Sugano S."/>
            <person name="Sakaizumi M."/>
            <person name="Narita T."/>
            <person name="Ohishi K."/>
            <person name="Haga S."/>
            <person name="Ohta F."/>
            <person name="Nomoto H."/>
            <person name="Nogata K."/>
            <person name="Morishita T."/>
            <person name="Endo T."/>
            <person name="Shin-I T."/>
            <person name="Takeda H."/>
            <person name="Morishita S."/>
            <person name="Kohara Y."/>
        </authorList>
    </citation>
    <scope>NUCLEOTIDE SEQUENCE [LARGE SCALE GENOMIC DNA]</scope>
    <source>
        <strain>Hd-rR</strain>
    </source>
</reference>
<dbReference type="Proteomes" id="UP000265180">
    <property type="component" value="Chromosome 3"/>
</dbReference>
<dbReference type="Gene3D" id="1.25.40.10">
    <property type="entry name" value="Tetratricopeptide repeat domain"/>
    <property type="match status" value="2"/>
</dbReference>
<dbReference type="PANTHER" id="PTHR44314">
    <property type="entry name" value="CILIA- AND FLAGELLA-ASSOCIATED PROTEIN 70"/>
    <property type="match status" value="1"/>
</dbReference>
<reference evidence="5" key="3">
    <citation type="submission" date="2025-08" db="UniProtKB">
        <authorList>
            <consortium name="Ensembl"/>
        </authorList>
    </citation>
    <scope>IDENTIFICATION</scope>
    <source>
        <strain evidence="5">HNI</strain>
    </source>
</reference>
<dbReference type="InterPro" id="IPR011990">
    <property type="entry name" value="TPR-like_helical_dom_sf"/>
</dbReference>
<proteinExistence type="predicted"/>
<dbReference type="SUPFAM" id="SSF48452">
    <property type="entry name" value="TPR-like"/>
    <property type="match status" value="2"/>
</dbReference>
<dbReference type="InterPro" id="IPR019734">
    <property type="entry name" value="TPR_rpt"/>
</dbReference>
<name>A0A3P9LL79_ORYLA</name>
<dbReference type="Pfam" id="PF13181">
    <property type="entry name" value="TPR_8"/>
    <property type="match status" value="1"/>
</dbReference>
<reference evidence="5 6" key="2">
    <citation type="submission" date="2017-04" db="EMBL/GenBank/DDBJ databases">
        <title>CpG methylation of centromeres and impact of large insertions on vertebrate speciation.</title>
        <authorList>
            <person name="Ichikawa K."/>
            <person name="Yoshimura J."/>
            <person name="Morishita S."/>
        </authorList>
    </citation>
    <scope>NUCLEOTIDE SEQUENCE</scope>
    <source>
        <strain evidence="5 6">HNI</strain>
    </source>
</reference>
<feature type="compositionally biased region" description="Low complexity" evidence="4">
    <location>
        <begin position="265"/>
        <end position="275"/>
    </location>
</feature>
<keyword evidence="3" id="KW-0175">Coiled coil</keyword>
<feature type="region of interest" description="Disordered" evidence="4">
    <location>
        <begin position="642"/>
        <end position="697"/>
    </location>
</feature>
<feature type="compositionally biased region" description="Acidic residues" evidence="4">
    <location>
        <begin position="674"/>
        <end position="684"/>
    </location>
</feature>
<organism evidence="5 6">
    <name type="scientific">Oryzias latipes</name>
    <name type="common">Japanese rice fish</name>
    <name type="synonym">Japanese killifish</name>
    <dbReference type="NCBI Taxonomy" id="8090"/>
    <lineage>
        <taxon>Eukaryota</taxon>
        <taxon>Metazoa</taxon>
        <taxon>Chordata</taxon>
        <taxon>Craniata</taxon>
        <taxon>Vertebrata</taxon>
        <taxon>Euteleostomi</taxon>
        <taxon>Actinopterygii</taxon>
        <taxon>Neopterygii</taxon>
        <taxon>Teleostei</taxon>
        <taxon>Neoteleostei</taxon>
        <taxon>Acanthomorphata</taxon>
        <taxon>Ovalentaria</taxon>
        <taxon>Atherinomorphae</taxon>
        <taxon>Beloniformes</taxon>
        <taxon>Adrianichthyidae</taxon>
        <taxon>Oryziinae</taxon>
        <taxon>Oryzias</taxon>
    </lineage>
</organism>
<dbReference type="SMART" id="SM00028">
    <property type="entry name" value="TPR"/>
    <property type="match status" value="7"/>
</dbReference>
<dbReference type="AlphaFoldDB" id="A0A3P9LL79"/>